<evidence type="ECO:0000313" key="1">
    <source>
        <dbReference type="EMBL" id="DAE17198.1"/>
    </source>
</evidence>
<accession>A0A8S5QD28</accession>
<organism evidence="1">
    <name type="scientific">Siphoviridae sp. ctbvd11</name>
    <dbReference type="NCBI Taxonomy" id="2825567"/>
    <lineage>
        <taxon>Viruses</taxon>
        <taxon>Duplodnaviria</taxon>
        <taxon>Heunggongvirae</taxon>
        <taxon>Uroviricota</taxon>
        <taxon>Caudoviricetes</taxon>
    </lineage>
</organism>
<protein>
    <submittedName>
        <fullName evidence="1">Uncharacterized protein</fullName>
    </submittedName>
</protein>
<reference evidence="1" key="1">
    <citation type="journal article" date="2021" name="Proc. Natl. Acad. Sci. U.S.A.">
        <title>A Catalog of Tens of Thousands of Viruses from Human Metagenomes Reveals Hidden Associations with Chronic Diseases.</title>
        <authorList>
            <person name="Tisza M.J."/>
            <person name="Buck C.B."/>
        </authorList>
    </citation>
    <scope>NUCLEOTIDE SEQUENCE</scope>
    <source>
        <strain evidence="1">Ctbvd11</strain>
    </source>
</reference>
<dbReference type="EMBL" id="BK015636">
    <property type="protein sequence ID" value="DAE17198.1"/>
    <property type="molecule type" value="Genomic_DNA"/>
</dbReference>
<name>A0A8S5QD28_9CAUD</name>
<proteinExistence type="predicted"/>
<sequence>MEKIEFTKEQIEKIAEDISIICFRSNSEAKKFLLMEYPKVKDVLGKSCIWDEPIYNEEHPKEVKSVLPSFEAVHTFGSSALFKPTLAEIIQACPINLLGNFNAVTIHYNGFTEDASKHQSIVTPYVICEKKKPFVPCFSDEEEKKLHPSPLKIGDLVGTIIDEFCQVSIDVIQPDTRNLQTLFDGPMNEVPEKYLDKHFRPIEIIKDSEYKIHLIIN</sequence>